<evidence type="ECO:0000313" key="3">
    <source>
        <dbReference type="Proteomes" id="UP000242972"/>
    </source>
</evidence>
<gene>
    <name evidence="2" type="ORF">C7B46_04190</name>
</gene>
<dbReference type="AlphaFoldDB" id="A0A2T2XJI2"/>
<protein>
    <submittedName>
        <fullName evidence="2">Uncharacterized protein</fullName>
    </submittedName>
</protein>
<feature type="region of interest" description="Disordered" evidence="1">
    <location>
        <begin position="1"/>
        <end position="111"/>
    </location>
</feature>
<organism evidence="2 3">
    <name type="scientific">Sulfobacillus benefaciens</name>
    <dbReference type="NCBI Taxonomy" id="453960"/>
    <lineage>
        <taxon>Bacteria</taxon>
        <taxon>Bacillati</taxon>
        <taxon>Bacillota</taxon>
        <taxon>Clostridia</taxon>
        <taxon>Eubacteriales</taxon>
        <taxon>Clostridiales Family XVII. Incertae Sedis</taxon>
        <taxon>Sulfobacillus</taxon>
    </lineage>
</organism>
<sequence length="162" mass="17146">MANGSSGGQSSTSLRDIIQEELAKTQQSGKKDNGSSGSLDPEQLRQIVRQELASMSQNQGSNTSQNSSNSNSGQGNSSNNQSSASGTNSNKSKKAQVKPKTSGSNSQSQTVAQVLTQAQYELSQELEANLKKLRSVIQQSEEIAKKIELVLGRGEKGSGKQE</sequence>
<name>A0A2T2XJI2_9FIRM</name>
<dbReference type="EMBL" id="PXYW01000007">
    <property type="protein sequence ID" value="PSR34644.1"/>
    <property type="molecule type" value="Genomic_DNA"/>
</dbReference>
<accession>A0A2T2XJI2</accession>
<feature type="compositionally biased region" description="Basic and acidic residues" evidence="1">
    <location>
        <begin position="17"/>
        <end position="33"/>
    </location>
</feature>
<dbReference type="Proteomes" id="UP000242972">
    <property type="component" value="Unassembled WGS sequence"/>
</dbReference>
<feature type="compositionally biased region" description="Polar residues" evidence="1">
    <location>
        <begin position="99"/>
        <end position="111"/>
    </location>
</feature>
<comment type="caution">
    <text evidence="2">The sequence shown here is derived from an EMBL/GenBank/DDBJ whole genome shotgun (WGS) entry which is preliminary data.</text>
</comment>
<evidence type="ECO:0000313" key="2">
    <source>
        <dbReference type="EMBL" id="PSR34644.1"/>
    </source>
</evidence>
<feature type="compositionally biased region" description="Low complexity" evidence="1">
    <location>
        <begin position="56"/>
        <end position="90"/>
    </location>
</feature>
<evidence type="ECO:0000256" key="1">
    <source>
        <dbReference type="SAM" id="MobiDB-lite"/>
    </source>
</evidence>
<reference evidence="2 3" key="1">
    <citation type="journal article" date="2014" name="BMC Genomics">
        <title>Comparison of environmental and isolate Sulfobacillus genomes reveals diverse carbon, sulfur, nitrogen, and hydrogen metabolisms.</title>
        <authorList>
            <person name="Justice N.B."/>
            <person name="Norman A."/>
            <person name="Brown C.T."/>
            <person name="Singh A."/>
            <person name="Thomas B.C."/>
            <person name="Banfield J.F."/>
        </authorList>
    </citation>
    <scope>NUCLEOTIDE SEQUENCE [LARGE SCALE GENOMIC DNA]</scope>
    <source>
        <strain evidence="2">AMDSBA4</strain>
    </source>
</reference>
<proteinExistence type="predicted"/>